<evidence type="ECO:0000256" key="1">
    <source>
        <dbReference type="SAM" id="MobiDB-lite"/>
    </source>
</evidence>
<proteinExistence type="predicted"/>
<sequence length="397" mass="40425">MGLAKVLLGRGSKEAGLSRCARVDSLGLARRRLAAKAAQEEVGADTAEGEVGVDPDGAPAEEEALDQNEQDKSVEIILNLMARQHRDSLRIHRRRFRERASLDLYGSRAKNADPVTGPSFSSGCAPTSPGAEEGQDDERDGDVALRERASCPANSSRHVRFRRASDGEVLNASRASKALEGSIPHALKAVQLKAERLFRRLTANFTESHPPRSRSATPSRGGSPTRPQRSSNSRGASASRSFASWGLGLRNHSVDASGGGAAAAAASGGGAADDDADSAAAAGASPGAGVGRISAAVAHGGDEGGAGGRQPRRGPRQSAPGELFFTSVVGAAATAEPGSPPLFSPSGTQRAQSIAWGTGAGAGVGLAGGSPSRGPSKSLNWLARLSRGLSPAQGPTA</sequence>
<gene>
    <name evidence="2" type="primary">PLEST000913</name>
    <name evidence="2" type="ORF">PLESTB_000088200</name>
</gene>
<keyword evidence="3" id="KW-1185">Reference proteome</keyword>
<name>A0A9W6BB78_9CHLO</name>
<feature type="compositionally biased region" description="Low complexity" evidence="1">
    <location>
        <begin position="229"/>
        <end position="239"/>
    </location>
</feature>
<comment type="caution">
    <text evidence="2">The sequence shown here is derived from an EMBL/GenBank/DDBJ whole genome shotgun (WGS) entry which is preliminary data.</text>
</comment>
<feature type="region of interest" description="Disordered" evidence="1">
    <location>
        <begin position="37"/>
        <end position="68"/>
    </location>
</feature>
<protein>
    <submittedName>
        <fullName evidence="2">Uncharacterized protein</fullName>
    </submittedName>
</protein>
<feature type="region of interest" description="Disordered" evidence="1">
    <location>
        <begin position="203"/>
        <end position="239"/>
    </location>
</feature>
<evidence type="ECO:0000313" key="3">
    <source>
        <dbReference type="Proteomes" id="UP001165080"/>
    </source>
</evidence>
<feature type="compositionally biased region" description="Polar residues" evidence="1">
    <location>
        <begin position="214"/>
        <end position="228"/>
    </location>
</feature>
<organism evidence="2 3">
    <name type="scientific">Pleodorina starrii</name>
    <dbReference type="NCBI Taxonomy" id="330485"/>
    <lineage>
        <taxon>Eukaryota</taxon>
        <taxon>Viridiplantae</taxon>
        <taxon>Chlorophyta</taxon>
        <taxon>core chlorophytes</taxon>
        <taxon>Chlorophyceae</taxon>
        <taxon>CS clade</taxon>
        <taxon>Chlamydomonadales</taxon>
        <taxon>Volvocaceae</taxon>
        <taxon>Pleodorina</taxon>
    </lineage>
</organism>
<dbReference type="AlphaFoldDB" id="A0A9W6BB78"/>
<dbReference type="Proteomes" id="UP001165080">
    <property type="component" value="Unassembled WGS sequence"/>
</dbReference>
<reference evidence="2 3" key="1">
    <citation type="journal article" date="2023" name="Commun. Biol.">
        <title>Reorganization of the ancestral sex-determining regions during the evolution of trioecy in Pleodorina starrii.</title>
        <authorList>
            <person name="Takahashi K."/>
            <person name="Suzuki S."/>
            <person name="Kawai-Toyooka H."/>
            <person name="Yamamoto K."/>
            <person name="Hamaji T."/>
            <person name="Ootsuki R."/>
            <person name="Yamaguchi H."/>
            <person name="Kawachi M."/>
            <person name="Higashiyama T."/>
            <person name="Nozaki H."/>
        </authorList>
    </citation>
    <scope>NUCLEOTIDE SEQUENCE [LARGE SCALE GENOMIC DNA]</scope>
    <source>
        <strain evidence="2 3">NIES-4479</strain>
    </source>
</reference>
<evidence type="ECO:0000313" key="2">
    <source>
        <dbReference type="EMBL" id="GLC48366.1"/>
    </source>
</evidence>
<feature type="compositionally biased region" description="Low complexity" evidence="1">
    <location>
        <begin position="278"/>
        <end position="287"/>
    </location>
</feature>
<feature type="compositionally biased region" description="Gly residues" evidence="1">
    <location>
        <begin position="358"/>
        <end position="368"/>
    </location>
</feature>
<dbReference type="EMBL" id="BRXU01000001">
    <property type="protein sequence ID" value="GLC48366.1"/>
    <property type="molecule type" value="Genomic_DNA"/>
</dbReference>
<feature type="region of interest" description="Disordered" evidence="1">
    <location>
        <begin position="257"/>
        <end position="397"/>
    </location>
</feature>
<accession>A0A9W6BB78</accession>
<feature type="compositionally biased region" description="Acidic residues" evidence="1">
    <location>
        <begin position="47"/>
        <end position="68"/>
    </location>
</feature>
<feature type="compositionally biased region" description="Gly residues" evidence="1">
    <location>
        <begin position="257"/>
        <end position="271"/>
    </location>
</feature>
<feature type="region of interest" description="Disordered" evidence="1">
    <location>
        <begin position="108"/>
        <end position="139"/>
    </location>
</feature>